<evidence type="ECO:0000313" key="5">
    <source>
        <dbReference type="EMBL" id="KAF3553794.1"/>
    </source>
</evidence>
<gene>
    <name evidence="5" type="ORF">F2Q69_00013458</name>
</gene>
<dbReference type="GO" id="GO:0008146">
    <property type="term" value="F:sulfotransferase activity"/>
    <property type="evidence" value="ECO:0007669"/>
    <property type="project" value="InterPro"/>
</dbReference>
<dbReference type="InterPro" id="IPR000863">
    <property type="entry name" value="Sulfotransferase_dom"/>
</dbReference>
<feature type="domain" description="Sulfotransferase" evidence="4">
    <location>
        <begin position="34"/>
        <end position="130"/>
    </location>
</feature>
<proteinExistence type="inferred from homology"/>
<comment type="similarity">
    <text evidence="1 3">Belongs to the sulfotransferase 1 family.</text>
</comment>
<evidence type="ECO:0000256" key="2">
    <source>
        <dbReference type="ARBA" id="ARBA00022679"/>
    </source>
</evidence>
<protein>
    <recommendedName>
        <fullName evidence="3">Sulfotransferase</fullName>
        <ecNumber evidence="3">2.8.2.-</ecNumber>
    </recommendedName>
</protein>
<reference evidence="5" key="1">
    <citation type="submission" date="2019-12" db="EMBL/GenBank/DDBJ databases">
        <title>Genome sequencing and annotation of Brassica cretica.</title>
        <authorList>
            <person name="Studholme D.J."/>
            <person name="Sarris P."/>
        </authorList>
    </citation>
    <scope>NUCLEOTIDE SEQUENCE</scope>
    <source>
        <strain evidence="5">PFS-109/04</strain>
        <tissue evidence="5">Leaf</tissue>
    </source>
</reference>
<dbReference type="EC" id="2.8.2.-" evidence="3"/>
<dbReference type="AlphaFoldDB" id="A0A8S9QLN2"/>
<dbReference type="InterPro" id="IPR027417">
    <property type="entry name" value="P-loop_NTPase"/>
</dbReference>
<sequence>SQGHKLCKYQGCWYYYNTLQGVLNFQSGFQPQATDIILASYPNSGTTWLKALTVTLPERSKNHPSSDVDHLLLYENPHGIVPALEIKVYHESSSPNLDKFSATPRLFSTHMRLHAMQEKLRHFPCKIVILESMFQEFCNGTIYYGPFWEYLLGYWRRSLEDPKHVLFMSIEEPSLKKIIKDQALFIQSQGNEIVKLNAVVRYLAGKDSTVADILQSEDVSHGSRDDDESDAIYFIDPRKKGRLYGVGSLNTSLGSVPASFPSSSTEDPSLKKIIYDQAQKIESQGNEISKLYKFVRHLASKDPTVADILQSEASSGSGDDDEFYAI</sequence>
<dbReference type="Gene3D" id="3.40.50.300">
    <property type="entry name" value="P-loop containing nucleotide triphosphate hydrolases"/>
    <property type="match status" value="2"/>
</dbReference>
<evidence type="ECO:0000256" key="1">
    <source>
        <dbReference type="ARBA" id="ARBA00005771"/>
    </source>
</evidence>
<name>A0A8S9QLN2_BRACR</name>
<comment type="caution">
    <text evidence="5">The sequence shown here is derived from an EMBL/GenBank/DDBJ whole genome shotgun (WGS) entry which is preliminary data.</text>
</comment>
<feature type="non-terminal residue" evidence="5">
    <location>
        <position position="1"/>
    </location>
</feature>
<dbReference type="EMBL" id="QGKX02000996">
    <property type="protein sequence ID" value="KAF3553794.1"/>
    <property type="molecule type" value="Genomic_DNA"/>
</dbReference>
<evidence type="ECO:0000313" key="6">
    <source>
        <dbReference type="Proteomes" id="UP000712600"/>
    </source>
</evidence>
<dbReference type="SUPFAM" id="SSF52540">
    <property type="entry name" value="P-loop containing nucleoside triphosphate hydrolases"/>
    <property type="match status" value="1"/>
</dbReference>
<organism evidence="5 6">
    <name type="scientific">Brassica cretica</name>
    <name type="common">Mustard</name>
    <dbReference type="NCBI Taxonomy" id="69181"/>
    <lineage>
        <taxon>Eukaryota</taxon>
        <taxon>Viridiplantae</taxon>
        <taxon>Streptophyta</taxon>
        <taxon>Embryophyta</taxon>
        <taxon>Tracheophyta</taxon>
        <taxon>Spermatophyta</taxon>
        <taxon>Magnoliopsida</taxon>
        <taxon>eudicotyledons</taxon>
        <taxon>Gunneridae</taxon>
        <taxon>Pentapetalae</taxon>
        <taxon>rosids</taxon>
        <taxon>malvids</taxon>
        <taxon>Brassicales</taxon>
        <taxon>Brassicaceae</taxon>
        <taxon>Brassiceae</taxon>
        <taxon>Brassica</taxon>
    </lineage>
</organism>
<dbReference type="Pfam" id="PF00685">
    <property type="entry name" value="Sulfotransfer_1"/>
    <property type="match status" value="1"/>
</dbReference>
<evidence type="ECO:0000259" key="4">
    <source>
        <dbReference type="Pfam" id="PF00685"/>
    </source>
</evidence>
<dbReference type="PANTHER" id="PTHR11783">
    <property type="entry name" value="SULFOTRANSFERASE SULT"/>
    <property type="match status" value="1"/>
</dbReference>
<accession>A0A8S9QLN2</accession>
<evidence type="ECO:0000256" key="3">
    <source>
        <dbReference type="RuleBase" id="RU361155"/>
    </source>
</evidence>
<keyword evidence="2 3" id="KW-0808">Transferase</keyword>
<dbReference type="Proteomes" id="UP000712600">
    <property type="component" value="Unassembled WGS sequence"/>
</dbReference>